<sequence length="102" mass="11866">MLRRRMLFPPFRVMDPWFLTSSSSSTYGIDEAERIDRIPSLVNNIYVFYSVRPEAILECSPHRHYYHHSLLLNNWIVIVGAVSIDSTDISSNHPPRTVHLPD</sequence>
<comment type="caution">
    <text evidence="1">The sequence shown here is derived from an EMBL/GenBank/DDBJ whole genome shotgun (WGS) entry which is preliminary data.</text>
</comment>
<reference evidence="2" key="2">
    <citation type="submission" date="2016-02" db="EMBL/GenBank/DDBJ databases">
        <title>Genome sequencing of Aspergillus luchuensis NBRC 4314.</title>
        <authorList>
            <person name="Yamada O."/>
        </authorList>
    </citation>
    <scope>NUCLEOTIDE SEQUENCE [LARGE SCALE GENOMIC DNA]</scope>
    <source>
        <strain evidence="2">RIB 2604</strain>
    </source>
</reference>
<protein>
    <submittedName>
        <fullName evidence="1">SIR2 family histone deacetylase</fullName>
    </submittedName>
</protein>
<name>A0A146F6N4_ASPKA</name>
<dbReference type="EMBL" id="BCWF01000010">
    <property type="protein sequence ID" value="GAT21737.1"/>
    <property type="molecule type" value="Genomic_DNA"/>
</dbReference>
<accession>A0A146F6N4</accession>
<proteinExistence type="predicted"/>
<evidence type="ECO:0000313" key="1">
    <source>
        <dbReference type="EMBL" id="GAT21737.1"/>
    </source>
</evidence>
<organism evidence="1 2">
    <name type="scientific">Aspergillus kawachii</name>
    <name type="common">White koji mold</name>
    <name type="synonym">Aspergillus awamori var. kawachi</name>
    <dbReference type="NCBI Taxonomy" id="1069201"/>
    <lineage>
        <taxon>Eukaryota</taxon>
        <taxon>Fungi</taxon>
        <taxon>Dikarya</taxon>
        <taxon>Ascomycota</taxon>
        <taxon>Pezizomycotina</taxon>
        <taxon>Eurotiomycetes</taxon>
        <taxon>Eurotiomycetidae</taxon>
        <taxon>Eurotiales</taxon>
        <taxon>Aspergillaceae</taxon>
        <taxon>Aspergillus</taxon>
        <taxon>Aspergillus subgen. Circumdati</taxon>
    </lineage>
</organism>
<dbReference type="Proteomes" id="UP000075230">
    <property type="component" value="Unassembled WGS sequence"/>
</dbReference>
<reference evidence="1 2" key="1">
    <citation type="journal article" date="2016" name="DNA Res.">
        <title>Genome sequence of Aspergillus luchuensis NBRC 4314.</title>
        <authorList>
            <person name="Yamada O."/>
            <person name="Machida M."/>
            <person name="Hosoyama A."/>
            <person name="Goto M."/>
            <person name="Takahashi T."/>
            <person name="Futagami T."/>
            <person name="Yamagata Y."/>
            <person name="Takeuchi M."/>
            <person name="Kobayashi T."/>
            <person name="Koike H."/>
            <person name="Abe K."/>
            <person name="Asai K."/>
            <person name="Arita M."/>
            <person name="Fujita N."/>
            <person name="Fukuda K."/>
            <person name="Higa K."/>
            <person name="Horikawa H."/>
            <person name="Ishikawa T."/>
            <person name="Jinno K."/>
            <person name="Kato Y."/>
            <person name="Kirimura K."/>
            <person name="Mizutani O."/>
            <person name="Nakasone K."/>
            <person name="Sano M."/>
            <person name="Shiraishi Y."/>
            <person name="Tsukahara M."/>
            <person name="Gomi K."/>
        </authorList>
    </citation>
    <scope>NUCLEOTIDE SEQUENCE [LARGE SCALE GENOMIC DNA]</scope>
    <source>
        <strain evidence="1 2">RIB 2604</strain>
    </source>
</reference>
<dbReference type="AlphaFoldDB" id="A0A146F6N4"/>
<evidence type="ECO:0000313" key="2">
    <source>
        <dbReference type="Proteomes" id="UP000075230"/>
    </source>
</evidence>
<gene>
    <name evidence="1" type="ORF">RIB2604_01006290</name>
</gene>